<protein>
    <recommendedName>
        <fullName evidence="4">Lipoprotein</fullName>
    </recommendedName>
</protein>
<evidence type="ECO:0008006" key="4">
    <source>
        <dbReference type="Google" id="ProtNLM"/>
    </source>
</evidence>
<keyword evidence="3" id="KW-1185">Reference proteome</keyword>
<dbReference type="Pfam" id="PF15868">
    <property type="entry name" value="MBF2"/>
    <property type="match status" value="1"/>
</dbReference>
<dbReference type="Proteomes" id="UP000494106">
    <property type="component" value="Unassembled WGS sequence"/>
</dbReference>
<feature type="chain" id="PRO_5035837511" description="Lipoprotein" evidence="1">
    <location>
        <begin position="19"/>
        <end position="107"/>
    </location>
</feature>
<name>A0A8S0ZR64_ARCPL</name>
<gene>
    <name evidence="2" type="ORF">APLA_LOCUS6302</name>
</gene>
<dbReference type="PROSITE" id="PS51257">
    <property type="entry name" value="PROKAR_LIPOPROTEIN"/>
    <property type="match status" value="1"/>
</dbReference>
<dbReference type="EMBL" id="CADEBC010000485">
    <property type="protein sequence ID" value="CAB3235803.1"/>
    <property type="molecule type" value="Genomic_DNA"/>
</dbReference>
<organism evidence="2 3">
    <name type="scientific">Arctia plantaginis</name>
    <name type="common">Wood tiger moth</name>
    <name type="synonym">Phalaena plantaginis</name>
    <dbReference type="NCBI Taxonomy" id="874455"/>
    <lineage>
        <taxon>Eukaryota</taxon>
        <taxon>Metazoa</taxon>
        <taxon>Ecdysozoa</taxon>
        <taxon>Arthropoda</taxon>
        <taxon>Hexapoda</taxon>
        <taxon>Insecta</taxon>
        <taxon>Pterygota</taxon>
        <taxon>Neoptera</taxon>
        <taxon>Endopterygota</taxon>
        <taxon>Lepidoptera</taxon>
        <taxon>Glossata</taxon>
        <taxon>Ditrysia</taxon>
        <taxon>Noctuoidea</taxon>
        <taxon>Erebidae</taxon>
        <taxon>Arctiinae</taxon>
        <taxon>Arctia</taxon>
    </lineage>
</organism>
<dbReference type="OrthoDB" id="7021379at2759"/>
<reference evidence="2 3" key="1">
    <citation type="submission" date="2020-04" db="EMBL/GenBank/DDBJ databases">
        <authorList>
            <person name="Wallbank WR R."/>
            <person name="Pardo Diaz C."/>
            <person name="Kozak K."/>
            <person name="Martin S."/>
            <person name="Jiggins C."/>
            <person name="Moest M."/>
            <person name="Warren A I."/>
            <person name="Byers J.R.P. K."/>
            <person name="Montejo-Kovacevich G."/>
            <person name="Yen C E."/>
        </authorList>
    </citation>
    <scope>NUCLEOTIDE SEQUENCE [LARGE SCALE GENOMIC DNA]</scope>
</reference>
<accession>A0A8S0ZR64</accession>
<evidence type="ECO:0000256" key="1">
    <source>
        <dbReference type="SAM" id="SignalP"/>
    </source>
</evidence>
<dbReference type="AlphaFoldDB" id="A0A8S0ZR64"/>
<sequence>MKKKLLILFACLLAMASCGHLLMGNVNTNSFVIHQTKVKYGAIPLIRRVKTMYYNGHDIINSIMAYDNDHTKATVSITSGGFGFPFIGLKFESERGKRLNFDVTIYG</sequence>
<keyword evidence="1" id="KW-0732">Signal</keyword>
<comment type="caution">
    <text evidence="2">The sequence shown here is derived from an EMBL/GenBank/DDBJ whole genome shotgun (WGS) entry which is preliminary data.</text>
</comment>
<dbReference type="InterPro" id="IPR031734">
    <property type="entry name" value="MBF2"/>
</dbReference>
<feature type="signal peptide" evidence="1">
    <location>
        <begin position="1"/>
        <end position="18"/>
    </location>
</feature>
<evidence type="ECO:0000313" key="2">
    <source>
        <dbReference type="EMBL" id="CAB3235803.1"/>
    </source>
</evidence>
<evidence type="ECO:0000313" key="3">
    <source>
        <dbReference type="Proteomes" id="UP000494106"/>
    </source>
</evidence>
<proteinExistence type="predicted"/>